<feature type="compositionally biased region" description="Low complexity" evidence="1">
    <location>
        <begin position="118"/>
        <end position="135"/>
    </location>
</feature>
<dbReference type="InterPro" id="IPR009027">
    <property type="entry name" value="Ribosomal_bL9/RNase_H1_N"/>
</dbReference>
<dbReference type="InterPro" id="IPR011320">
    <property type="entry name" value="RNase_H1_N"/>
</dbReference>
<dbReference type="OrthoDB" id="3037695at2759"/>
<name>A0A8H5GHP6_9AGAR</name>
<feature type="compositionally biased region" description="Polar residues" evidence="1">
    <location>
        <begin position="140"/>
        <end position="164"/>
    </location>
</feature>
<organism evidence="3 4">
    <name type="scientific">Tetrapyrgos nigripes</name>
    <dbReference type="NCBI Taxonomy" id="182062"/>
    <lineage>
        <taxon>Eukaryota</taxon>
        <taxon>Fungi</taxon>
        <taxon>Dikarya</taxon>
        <taxon>Basidiomycota</taxon>
        <taxon>Agaricomycotina</taxon>
        <taxon>Agaricomycetes</taxon>
        <taxon>Agaricomycetidae</taxon>
        <taxon>Agaricales</taxon>
        <taxon>Marasmiineae</taxon>
        <taxon>Marasmiaceae</taxon>
        <taxon>Tetrapyrgos</taxon>
    </lineage>
</organism>
<evidence type="ECO:0000256" key="1">
    <source>
        <dbReference type="SAM" id="MobiDB-lite"/>
    </source>
</evidence>
<dbReference type="SUPFAM" id="SSF55658">
    <property type="entry name" value="L9 N-domain-like"/>
    <property type="match status" value="1"/>
</dbReference>
<evidence type="ECO:0000313" key="3">
    <source>
        <dbReference type="EMBL" id="KAF5364950.1"/>
    </source>
</evidence>
<proteinExistence type="predicted"/>
<protein>
    <recommendedName>
        <fullName evidence="2">Ribonuclease H1 N-terminal domain-containing protein</fullName>
    </recommendedName>
</protein>
<dbReference type="Pfam" id="PF01693">
    <property type="entry name" value="Cauli_VI"/>
    <property type="match status" value="1"/>
</dbReference>
<sequence length="361" mass="39072">MKGQAFFLPSLKNIAEHFILDQKASKGKGKAKDNSTSQSRAGGAAKLIERYETLAKQRRDIDIELKNIQDQLDSSDSSSDSSDGNSHLYVSDSDDSIGPYIVGVVESESKFNAAPPYTSLSHTASSTPSTPSHTSRPALTVTTSRPAPTVTMSRPAPTITTSRPHTTRSFAARPNALTARTANATPIPGSSSASPSNPPTPCATKAKPKYKKNYFGYVVYRGRETGAFKFWNMVQSIIANDSIVLYKGFPTFQAAREVYSHTQDTGVINALSLPATSTPHCSQSQEIQDNRIYVVTEGPSPGVYQDAFSALERGLQWDGGALHPKDTVAEANRFFVTEFMGGRVQKEMFAKATTSPFIKIS</sequence>
<comment type="caution">
    <text evidence="3">The sequence shown here is derived from an EMBL/GenBank/DDBJ whole genome shotgun (WGS) entry which is preliminary data.</text>
</comment>
<feature type="region of interest" description="Disordered" evidence="1">
    <location>
        <begin position="68"/>
        <end position="92"/>
    </location>
</feature>
<feature type="domain" description="Ribonuclease H1 N-terminal" evidence="2">
    <location>
        <begin position="217"/>
        <end position="257"/>
    </location>
</feature>
<dbReference type="EMBL" id="JAACJM010000030">
    <property type="protein sequence ID" value="KAF5364950.1"/>
    <property type="molecule type" value="Genomic_DNA"/>
</dbReference>
<evidence type="ECO:0000259" key="2">
    <source>
        <dbReference type="Pfam" id="PF01693"/>
    </source>
</evidence>
<feature type="region of interest" description="Disordered" evidence="1">
    <location>
        <begin position="182"/>
        <end position="205"/>
    </location>
</feature>
<keyword evidence="4" id="KW-1185">Reference proteome</keyword>
<dbReference type="AlphaFoldDB" id="A0A8H5GHP6"/>
<gene>
    <name evidence="3" type="ORF">D9758_008119</name>
</gene>
<feature type="compositionally biased region" description="Low complexity" evidence="1">
    <location>
        <begin position="184"/>
        <end position="195"/>
    </location>
</feature>
<feature type="compositionally biased region" description="Low complexity" evidence="1">
    <location>
        <begin position="74"/>
        <end position="83"/>
    </location>
</feature>
<dbReference type="Proteomes" id="UP000559256">
    <property type="component" value="Unassembled WGS sequence"/>
</dbReference>
<feature type="region of interest" description="Disordered" evidence="1">
    <location>
        <begin position="24"/>
        <end position="45"/>
    </location>
</feature>
<feature type="region of interest" description="Disordered" evidence="1">
    <location>
        <begin position="116"/>
        <end position="164"/>
    </location>
</feature>
<accession>A0A8H5GHP6</accession>
<evidence type="ECO:0000313" key="4">
    <source>
        <dbReference type="Proteomes" id="UP000559256"/>
    </source>
</evidence>
<reference evidence="3 4" key="1">
    <citation type="journal article" date="2020" name="ISME J.">
        <title>Uncovering the hidden diversity of litter-decomposition mechanisms in mushroom-forming fungi.</title>
        <authorList>
            <person name="Floudas D."/>
            <person name="Bentzer J."/>
            <person name="Ahren D."/>
            <person name="Johansson T."/>
            <person name="Persson P."/>
            <person name="Tunlid A."/>
        </authorList>
    </citation>
    <scope>NUCLEOTIDE SEQUENCE [LARGE SCALE GENOMIC DNA]</scope>
    <source>
        <strain evidence="3 4">CBS 291.85</strain>
    </source>
</reference>